<keyword evidence="2" id="KW-1185">Reference proteome</keyword>
<accession>A0A026WQ74</accession>
<evidence type="ECO:0000313" key="2">
    <source>
        <dbReference type="Proteomes" id="UP000053097"/>
    </source>
</evidence>
<reference evidence="1 2" key="1">
    <citation type="journal article" date="2014" name="Curr. Biol.">
        <title>The genome of the clonal raider ant Cerapachys biroi.</title>
        <authorList>
            <person name="Oxley P.R."/>
            <person name="Ji L."/>
            <person name="Fetter-Pruneda I."/>
            <person name="McKenzie S.K."/>
            <person name="Li C."/>
            <person name="Hu H."/>
            <person name="Zhang G."/>
            <person name="Kronauer D.J."/>
        </authorList>
    </citation>
    <scope>NUCLEOTIDE SEQUENCE [LARGE SCALE GENOMIC DNA]</scope>
</reference>
<name>A0A026WQ74_OOCBI</name>
<gene>
    <name evidence="1" type="ORF">X777_01556</name>
</gene>
<evidence type="ECO:0000313" key="1">
    <source>
        <dbReference type="EMBL" id="EZA58192.1"/>
    </source>
</evidence>
<dbReference type="AlphaFoldDB" id="A0A026WQ74"/>
<sequence length="131" mass="13388">MRLVRIEVWITPGRIGRRARLTERGRSCKGEIKFLDFGAAGGADGLYGAEGLYGADGLYGAEGLYGADGLCDAEGLYGADGLCGADGFGADGLCGAEGLYGADGLCGADGFGAEFCLMSFVTPVFPVWLPG</sequence>
<organism evidence="1 2">
    <name type="scientific">Ooceraea biroi</name>
    <name type="common">Clonal raider ant</name>
    <name type="synonym">Cerapachys biroi</name>
    <dbReference type="NCBI Taxonomy" id="2015173"/>
    <lineage>
        <taxon>Eukaryota</taxon>
        <taxon>Metazoa</taxon>
        <taxon>Ecdysozoa</taxon>
        <taxon>Arthropoda</taxon>
        <taxon>Hexapoda</taxon>
        <taxon>Insecta</taxon>
        <taxon>Pterygota</taxon>
        <taxon>Neoptera</taxon>
        <taxon>Endopterygota</taxon>
        <taxon>Hymenoptera</taxon>
        <taxon>Apocrita</taxon>
        <taxon>Aculeata</taxon>
        <taxon>Formicoidea</taxon>
        <taxon>Formicidae</taxon>
        <taxon>Dorylinae</taxon>
        <taxon>Ooceraea</taxon>
    </lineage>
</organism>
<dbReference type="EMBL" id="KK107131">
    <property type="protein sequence ID" value="EZA58192.1"/>
    <property type="molecule type" value="Genomic_DNA"/>
</dbReference>
<protein>
    <submittedName>
        <fullName evidence="1">Uncharacterized protein</fullName>
    </submittedName>
</protein>
<proteinExistence type="predicted"/>
<dbReference type="Proteomes" id="UP000053097">
    <property type="component" value="Unassembled WGS sequence"/>
</dbReference>